<proteinExistence type="predicted"/>
<evidence type="ECO:0000313" key="1">
    <source>
        <dbReference type="EMBL" id="MEA5442370.1"/>
    </source>
</evidence>
<sequence length="42" mass="4337">MGRCLNVLPEVIGHLVLSVLKTYAEEIEQAALVGLPTSAGSG</sequence>
<keyword evidence="2" id="KW-1185">Reference proteome</keyword>
<accession>A0ABU5SVK1</accession>
<dbReference type="EMBL" id="JAYGHY010000017">
    <property type="protein sequence ID" value="MEA5442370.1"/>
    <property type="molecule type" value="Genomic_DNA"/>
</dbReference>
<organism evidence="1 2">
    <name type="scientific">Cyanobium gracile UHCC 0281</name>
    <dbReference type="NCBI Taxonomy" id="3110309"/>
    <lineage>
        <taxon>Bacteria</taxon>
        <taxon>Bacillati</taxon>
        <taxon>Cyanobacteriota</taxon>
        <taxon>Cyanophyceae</taxon>
        <taxon>Synechococcales</taxon>
        <taxon>Prochlorococcaceae</taxon>
        <taxon>Cyanobium</taxon>
    </lineage>
</organism>
<gene>
    <name evidence="1" type="ORF">VB739_07385</name>
</gene>
<protein>
    <submittedName>
        <fullName evidence="1">Uncharacterized protein</fullName>
    </submittedName>
</protein>
<dbReference type="Proteomes" id="UP001302329">
    <property type="component" value="Unassembled WGS sequence"/>
</dbReference>
<reference evidence="1 2" key="1">
    <citation type="submission" date="2023-12" db="EMBL/GenBank/DDBJ databases">
        <title>Baltic Sea Cyanobacteria.</title>
        <authorList>
            <person name="Delbaje E."/>
            <person name="Fewer D.P."/>
            <person name="Shishido T.K."/>
        </authorList>
    </citation>
    <scope>NUCLEOTIDE SEQUENCE [LARGE SCALE GENOMIC DNA]</scope>
    <source>
        <strain evidence="1 2">UHCC 0281</strain>
    </source>
</reference>
<evidence type="ECO:0000313" key="2">
    <source>
        <dbReference type="Proteomes" id="UP001302329"/>
    </source>
</evidence>
<comment type="caution">
    <text evidence="1">The sequence shown here is derived from an EMBL/GenBank/DDBJ whole genome shotgun (WGS) entry which is preliminary data.</text>
</comment>
<name>A0ABU5SVK1_9CYAN</name>